<dbReference type="HOGENOM" id="CLU_057161_1_0_1"/>
<comment type="similarity">
    <text evidence="1">Belongs to the RRF family.</text>
</comment>
<evidence type="ECO:0000256" key="2">
    <source>
        <dbReference type="ARBA" id="ARBA00022917"/>
    </source>
</evidence>
<dbReference type="GO" id="GO:0006412">
    <property type="term" value="P:translation"/>
    <property type="evidence" value="ECO:0007669"/>
    <property type="project" value="UniProtKB-KW"/>
</dbReference>
<feature type="compositionally biased region" description="Basic and acidic residues" evidence="4">
    <location>
        <begin position="72"/>
        <end position="81"/>
    </location>
</feature>
<dbReference type="InterPro" id="IPR036191">
    <property type="entry name" value="RRF_sf"/>
</dbReference>
<evidence type="ECO:0000256" key="4">
    <source>
        <dbReference type="SAM" id="MobiDB-lite"/>
    </source>
</evidence>
<evidence type="ECO:0000313" key="6">
    <source>
        <dbReference type="EMBL" id="EZF49999.1"/>
    </source>
</evidence>
<evidence type="ECO:0000256" key="3">
    <source>
        <dbReference type="ARBA" id="ARBA00024909"/>
    </source>
</evidence>
<dbReference type="GO" id="GO:0043023">
    <property type="term" value="F:ribosomal large subunit binding"/>
    <property type="evidence" value="ECO:0007669"/>
    <property type="project" value="TreeGrafter"/>
</dbReference>
<gene>
    <name evidence="6" type="ORF">H103_06531</name>
</gene>
<dbReference type="EMBL" id="KK207893">
    <property type="protein sequence ID" value="EZF49999.1"/>
    <property type="molecule type" value="Genomic_DNA"/>
</dbReference>
<comment type="function">
    <text evidence="3">Necessary for protein synthesis in mitochondria. Functions as a ribosome recycling factor in mitochondria.</text>
</comment>
<evidence type="ECO:0000259" key="5">
    <source>
        <dbReference type="Pfam" id="PF01765"/>
    </source>
</evidence>
<dbReference type="GO" id="GO:0005739">
    <property type="term" value="C:mitochondrion"/>
    <property type="evidence" value="ECO:0007669"/>
    <property type="project" value="TreeGrafter"/>
</dbReference>
<evidence type="ECO:0000256" key="1">
    <source>
        <dbReference type="ARBA" id="ARBA00005912"/>
    </source>
</evidence>
<dbReference type="PANTHER" id="PTHR20982">
    <property type="entry name" value="RIBOSOME RECYCLING FACTOR"/>
    <property type="match status" value="1"/>
</dbReference>
<keyword evidence="2" id="KW-0648">Protein biosynthesis</keyword>
<name>A0A022VVN3_TRIRU</name>
<dbReference type="OrthoDB" id="407355at2759"/>
<dbReference type="Pfam" id="PF01765">
    <property type="entry name" value="RRF"/>
    <property type="match status" value="1"/>
</dbReference>
<feature type="region of interest" description="Disordered" evidence="4">
    <location>
        <begin position="69"/>
        <end position="90"/>
    </location>
</feature>
<dbReference type="PANTHER" id="PTHR20982:SF3">
    <property type="entry name" value="MITOCHONDRIAL RIBOSOME RECYCLING FACTOR PSEUDO 1"/>
    <property type="match status" value="1"/>
</dbReference>
<dbReference type="AlphaFoldDB" id="A0A022VVN3"/>
<dbReference type="Gene3D" id="3.30.1360.40">
    <property type="match status" value="1"/>
</dbReference>
<accession>A0A022VVN3</accession>
<reference evidence="6" key="1">
    <citation type="submission" date="2014-02" db="EMBL/GenBank/DDBJ databases">
        <title>The Genome Sequence of Trichophyton rubrum (morphotype fischeri) CBS 288.86.</title>
        <authorList>
            <consortium name="The Broad Institute Genomics Platform"/>
            <person name="Cuomo C.A."/>
            <person name="White T.C."/>
            <person name="Graser Y."/>
            <person name="Martinez-Rossi N."/>
            <person name="Heitman J."/>
            <person name="Young S.K."/>
            <person name="Zeng Q."/>
            <person name="Gargeya S."/>
            <person name="Abouelleil A."/>
            <person name="Alvarado L."/>
            <person name="Chapman S.B."/>
            <person name="Gainer-Dewar J."/>
            <person name="Goldberg J."/>
            <person name="Griggs A."/>
            <person name="Gujja S."/>
            <person name="Hansen M."/>
            <person name="Howarth C."/>
            <person name="Imamovic A."/>
            <person name="Larimer J."/>
            <person name="Martinez D."/>
            <person name="Murphy C."/>
            <person name="Pearson M.D."/>
            <person name="Persinoti G."/>
            <person name="Poon T."/>
            <person name="Priest M."/>
            <person name="Roberts A.D."/>
            <person name="Saif S."/>
            <person name="Shea T.D."/>
            <person name="Sykes S.N."/>
            <person name="Wortman J."/>
            <person name="Nusbaum C."/>
            <person name="Birren B."/>
        </authorList>
    </citation>
    <scope>NUCLEOTIDE SEQUENCE [LARGE SCALE GENOMIC DNA]</scope>
    <source>
        <strain evidence="6">CBS 288.86</strain>
    </source>
</reference>
<feature type="domain" description="Ribosome recycling factor" evidence="5">
    <location>
        <begin position="110"/>
        <end position="293"/>
    </location>
</feature>
<proteinExistence type="inferred from homology"/>
<dbReference type="Proteomes" id="UP000023758">
    <property type="component" value="Unassembled WGS sequence"/>
</dbReference>
<dbReference type="SUPFAM" id="SSF55194">
    <property type="entry name" value="Ribosome recycling factor, RRF"/>
    <property type="match status" value="1"/>
</dbReference>
<dbReference type="InterPro" id="IPR002661">
    <property type="entry name" value="Ribosome_recyc_fac"/>
</dbReference>
<organism evidence="6">
    <name type="scientific">Trichophyton rubrum CBS 288.86</name>
    <dbReference type="NCBI Taxonomy" id="1215330"/>
    <lineage>
        <taxon>Eukaryota</taxon>
        <taxon>Fungi</taxon>
        <taxon>Dikarya</taxon>
        <taxon>Ascomycota</taxon>
        <taxon>Pezizomycotina</taxon>
        <taxon>Eurotiomycetes</taxon>
        <taxon>Eurotiomycetidae</taxon>
        <taxon>Onygenales</taxon>
        <taxon>Arthrodermataceae</taxon>
        <taxon>Trichophyton</taxon>
    </lineage>
</organism>
<dbReference type="InterPro" id="IPR023584">
    <property type="entry name" value="Ribosome_recyc_fac_dom"/>
</dbReference>
<protein>
    <recommendedName>
        <fullName evidence="5">Ribosome recycling factor domain-containing protein</fullName>
    </recommendedName>
</protein>
<dbReference type="Gene3D" id="1.10.132.20">
    <property type="entry name" value="Ribosome-recycling factor"/>
    <property type="match status" value="1"/>
</dbReference>
<sequence length="295" mass="32075">MSSTTQLAQCTALRSVLRNKRLPTVSPRRCIHTHTTNNRIHSESRYALQSTITYPSSRNFSQSFTLLKKKGSKESPKDNDKAAAAGGAGAEDPFDFSSLNDSIKDAVSRLKEDLAKLRGGGRVTPEAIENLRVSLHKPGSVDVGKGKKGASSSSKETVKLGEVASVIPKGGRSVSILVGEEHDVKHVMSAIISSDLSLNPQTDPHNLLQLNVPIPPPTKESREQTVKDAKIAMERASNIVRNGRAALNKKLKGKELKKLRPDDVRKAIDQMEKISEKGQKEVKDVFEAAKKALEA</sequence>